<dbReference type="SUPFAM" id="SSF52047">
    <property type="entry name" value="RNI-like"/>
    <property type="match status" value="1"/>
</dbReference>
<sequence length="310" mass="33575">MTVSANLETFAGKHVVDFTGAGDISDFGVVAPRLRCEYGETRTLRDVLATMLEAPGVGSTRALVFGLWAENGESYEVSPAPAVELLVSQKDKLPALAALFFGDIISEENEISWIEQGDYSTIWNAFPQLEQFWVRGGNKLALGTIRHRMLDTLVIQAGGLPGSVVREALAAEAPIRHFELWLGTEDYGADTSVTDFADLFAGKLFPGLQTLALRNSQYSDELATALAASPLLDRIRILDLSMGTLTDAGARALAQSGRLGTLEKLDISHHYVSPAAVELLRAATPNLIADDPQQPDDWDGEPHYYVAVSE</sequence>
<dbReference type="AlphaFoldDB" id="A0A2P7QY40"/>
<dbReference type="Gene3D" id="3.80.10.10">
    <property type="entry name" value="Ribonuclease Inhibitor"/>
    <property type="match status" value="1"/>
</dbReference>
<gene>
    <name evidence="1" type="ORF">C7I55_00165</name>
</gene>
<evidence type="ECO:0000313" key="1">
    <source>
        <dbReference type="EMBL" id="PSJ42876.1"/>
    </source>
</evidence>
<dbReference type="Proteomes" id="UP000241167">
    <property type="component" value="Unassembled WGS sequence"/>
</dbReference>
<dbReference type="OrthoDB" id="9781345at2"/>
<reference evidence="1 2" key="1">
    <citation type="submission" date="2018-03" db="EMBL/GenBank/DDBJ databases">
        <title>The draft genome of Sphingosinicella sp. GL-C-18.</title>
        <authorList>
            <person name="Liu L."/>
            <person name="Li L."/>
            <person name="Liang L."/>
            <person name="Zhang X."/>
            <person name="Wang T."/>
        </authorList>
    </citation>
    <scope>NUCLEOTIDE SEQUENCE [LARGE SCALE GENOMIC DNA]</scope>
    <source>
        <strain evidence="1 2">GL-C-18</strain>
    </source>
</reference>
<dbReference type="RefSeq" id="WP_106510893.1">
    <property type="nucleotide sequence ID" value="NZ_PXYI01000001.1"/>
</dbReference>
<dbReference type="InterPro" id="IPR032675">
    <property type="entry name" value="LRR_dom_sf"/>
</dbReference>
<evidence type="ECO:0000313" key="2">
    <source>
        <dbReference type="Proteomes" id="UP000241167"/>
    </source>
</evidence>
<dbReference type="NCBIfam" id="NF038076">
    <property type="entry name" value="fam_STM4015"/>
    <property type="match status" value="1"/>
</dbReference>
<organism evidence="1 2">
    <name type="scientific">Allosphingosinicella deserti</name>
    <dbReference type="NCBI Taxonomy" id="2116704"/>
    <lineage>
        <taxon>Bacteria</taxon>
        <taxon>Pseudomonadati</taxon>
        <taxon>Pseudomonadota</taxon>
        <taxon>Alphaproteobacteria</taxon>
        <taxon>Sphingomonadales</taxon>
        <taxon>Sphingomonadaceae</taxon>
        <taxon>Allosphingosinicella</taxon>
    </lineage>
</organism>
<name>A0A2P7QY40_9SPHN</name>
<evidence type="ECO:0008006" key="3">
    <source>
        <dbReference type="Google" id="ProtNLM"/>
    </source>
</evidence>
<proteinExistence type="predicted"/>
<accession>A0A2P7QY40</accession>
<keyword evidence="2" id="KW-1185">Reference proteome</keyword>
<dbReference type="InterPro" id="IPR047722">
    <property type="entry name" value="STM4015-like"/>
</dbReference>
<protein>
    <recommendedName>
        <fullName evidence="3">Cytoplasmic protein</fullName>
    </recommendedName>
</protein>
<comment type="caution">
    <text evidence="1">The sequence shown here is derived from an EMBL/GenBank/DDBJ whole genome shotgun (WGS) entry which is preliminary data.</text>
</comment>
<dbReference type="EMBL" id="PXYI01000001">
    <property type="protein sequence ID" value="PSJ42876.1"/>
    <property type="molecule type" value="Genomic_DNA"/>
</dbReference>